<feature type="region of interest" description="Disordered" evidence="1">
    <location>
        <begin position="196"/>
        <end position="220"/>
    </location>
</feature>
<keyword evidence="2" id="KW-1133">Transmembrane helix</keyword>
<feature type="region of interest" description="Disordered" evidence="1">
    <location>
        <begin position="348"/>
        <end position="408"/>
    </location>
</feature>
<dbReference type="Gene3D" id="1.20.5.510">
    <property type="entry name" value="Single helix bin"/>
    <property type="match status" value="1"/>
</dbReference>
<evidence type="ECO:0000256" key="2">
    <source>
        <dbReference type="SAM" id="Phobius"/>
    </source>
</evidence>
<dbReference type="HOGENOM" id="CLU_046745_0_0_1"/>
<proteinExistence type="predicted"/>
<keyword evidence="2" id="KW-0812">Transmembrane</keyword>
<dbReference type="CDD" id="cd12087">
    <property type="entry name" value="TM_EGFR-like"/>
    <property type="match status" value="1"/>
</dbReference>
<accession>A0A0D0CB55</accession>
<gene>
    <name evidence="3" type="ORF">GYMLUDRAFT_47995</name>
</gene>
<evidence type="ECO:0000256" key="1">
    <source>
        <dbReference type="SAM" id="MobiDB-lite"/>
    </source>
</evidence>
<feature type="compositionally biased region" description="Pro residues" evidence="1">
    <location>
        <begin position="398"/>
        <end position="408"/>
    </location>
</feature>
<feature type="transmembrane region" description="Helical" evidence="2">
    <location>
        <begin position="163"/>
        <end position="187"/>
    </location>
</feature>
<organism evidence="3 4">
    <name type="scientific">Collybiopsis luxurians FD-317 M1</name>
    <dbReference type="NCBI Taxonomy" id="944289"/>
    <lineage>
        <taxon>Eukaryota</taxon>
        <taxon>Fungi</taxon>
        <taxon>Dikarya</taxon>
        <taxon>Basidiomycota</taxon>
        <taxon>Agaricomycotina</taxon>
        <taxon>Agaricomycetes</taxon>
        <taxon>Agaricomycetidae</taxon>
        <taxon>Agaricales</taxon>
        <taxon>Marasmiineae</taxon>
        <taxon>Omphalotaceae</taxon>
        <taxon>Collybiopsis</taxon>
        <taxon>Collybiopsis luxurians</taxon>
    </lineage>
</organism>
<evidence type="ECO:0000313" key="3">
    <source>
        <dbReference type="EMBL" id="KIK55272.1"/>
    </source>
</evidence>
<dbReference type="EMBL" id="KN834808">
    <property type="protein sequence ID" value="KIK55272.1"/>
    <property type="molecule type" value="Genomic_DNA"/>
</dbReference>
<evidence type="ECO:0000313" key="4">
    <source>
        <dbReference type="Proteomes" id="UP000053593"/>
    </source>
</evidence>
<feature type="compositionally biased region" description="Low complexity" evidence="1">
    <location>
        <begin position="206"/>
        <end position="220"/>
    </location>
</feature>
<dbReference type="AlphaFoldDB" id="A0A0D0CB55"/>
<evidence type="ECO:0008006" key="5">
    <source>
        <dbReference type="Google" id="ProtNLM"/>
    </source>
</evidence>
<keyword evidence="2" id="KW-0472">Membrane</keyword>
<dbReference type="OrthoDB" id="2796893at2759"/>
<sequence>MSTTNASCGTGYGWADNNAGIDPCVVAAMSQACNTDDHTLPPLQPGNHYNPPNLQNDTANVCTCSWAVYNLISMCTACQGAYSSLLPWASYSVGCQGFTTSSNTFFPSNIALPANASIPTYAQTNPSLWTDGVFNVTQAQQIASGTLTLPETNSTSHHSTSTAAIVGASVGGAVLLLAIIGIAVWVWRRREHEGVSTRAGSFHKLPPSGSPSSSRHSTVSVTPQFSILSRSSNGLRGTTSMRSARRPVSILDSSDFSLLREPDDQVTSRLLPVGEPIRKSPEPTAPPNGNPLIPIPYRVTYETPHVHYNDSEIQPNRREPSPVRTLPMHTEYQSLAAFMDDRYTRADPVAPPDRRTASPISIHPGQTEYQSLPVLVGHTYSAEGRMAGRTPAHRQSSSPPPYSGPHLA</sequence>
<dbReference type="Proteomes" id="UP000053593">
    <property type="component" value="Unassembled WGS sequence"/>
</dbReference>
<feature type="region of interest" description="Disordered" evidence="1">
    <location>
        <begin position="269"/>
        <end position="293"/>
    </location>
</feature>
<keyword evidence="4" id="KW-1185">Reference proteome</keyword>
<reference evidence="3 4" key="1">
    <citation type="submission" date="2014-04" db="EMBL/GenBank/DDBJ databases">
        <title>Evolutionary Origins and Diversification of the Mycorrhizal Mutualists.</title>
        <authorList>
            <consortium name="DOE Joint Genome Institute"/>
            <consortium name="Mycorrhizal Genomics Consortium"/>
            <person name="Kohler A."/>
            <person name="Kuo A."/>
            <person name="Nagy L.G."/>
            <person name="Floudas D."/>
            <person name="Copeland A."/>
            <person name="Barry K.W."/>
            <person name="Cichocki N."/>
            <person name="Veneault-Fourrey C."/>
            <person name="LaButti K."/>
            <person name="Lindquist E.A."/>
            <person name="Lipzen A."/>
            <person name="Lundell T."/>
            <person name="Morin E."/>
            <person name="Murat C."/>
            <person name="Riley R."/>
            <person name="Ohm R."/>
            <person name="Sun H."/>
            <person name="Tunlid A."/>
            <person name="Henrissat B."/>
            <person name="Grigoriev I.V."/>
            <person name="Hibbett D.S."/>
            <person name="Martin F."/>
        </authorList>
    </citation>
    <scope>NUCLEOTIDE SEQUENCE [LARGE SCALE GENOMIC DNA]</scope>
    <source>
        <strain evidence="3 4">FD-317 M1</strain>
    </source>
</reference>
<name>A0A0D0CB55_9AGAR</name>
<protein>
    <recommendedName>
        <fullName evidence="5">Transmembrane protein</fullName>
    </recommendedName>
</protein>